<feature type="transmembrane region" description="Helical" evidence="7">
    <location>
        <begin position="170"/>
        <end position="195"/>
    </location>
</feature>
<feature type="domain" description="VTT" evidence="8">
    <location>
        <begin position="150"/>
        <end position="277"/>
    </location>
</feature>
<accession>A0A448ZNF0</accession>
<name>A0A448ZNF0_9STRA</name>
<dbReference type="AlphaFoldDB" id="A0A448ZNF0"/>
<evidence type="ECO:0000256" key="1">
    <source>
        <dbReference type="ARBA" id="ARBA00004651"/>
    </source>
</evidence>
<dbReference type="Proteomes" id="UP000291116">
    <property type="component" value="Unassembled WGS sequence"/>
</dbReference>
<evidence type="ECO:0000256" key="6">
    <source>
        <dbReference type="SAM" id="MobiDB-lite"/>
    </source>
</evidence>
<evidence type="ECO:0000313" key="10">
    <source>
        <dbReference type="Proteomes" id="UP000291116"/>
    </source>
</evidence>
<dbReference type="Pfam" id="PF09335">
    <property type="entry name" value="VTT_dom"/>
    <property type="match status" value="1"/>
</dbReference>
<evidence type="ECO:0000256" key="3">
    <source>
        <dbReference type="ARBA" id="ARBA00022692"/>
    </source>
</evidence>
<comment type="subcellular location">
    <subcellularLocation>
        <location evidence="1">Cell membrane</location>
        <topology evidence="1">Multi-pass membrane protein</topology>
    </subcellularLocation>
</comment>
<proteinExistence type="predicted"/>
<dbReference type="PANTHER" id="PTHR12677">
    <property type="entry name" value="GOLGI APPARATUS MEMBRANE PROTEIN TVP38-RELATED"/>
    <property type="match status" value="1"/>
</dbReference>
<gene>
    <name evidence="9" type="ORF">PSNMU_V1.4_AUG-EV-PASAV3_0106030</name>
</gene>
<feature type="transmembrane region" description="Helical" evidence="7">
    <location>
        <begin position="131"/>
        <end position="163"/>
    </location>
</feature>
<evidence type="ECO:0000256" key="7">
    <source>
        <dbReference type="SAM" id="Phobius"/>
    </source>
</evidence>
<evidence type="ECO:0000256" key="5">
    <source>
        <dbReference type="ARBA" id="ARBA00023136"/>
    </source>
</evidence>
<keyword evidence="3 7" id="KW-0812">Transmembrane</keyword>
<evidence type="ECO:0000259" key="8">
    <source>
        <dbReference type="Pfam" id="PF09335"/>
    </source>
</evidence>
<evidence type="ECO:0000256" key="2">
    <source>
        <dbReference type="ARBA" id="ARBA00022475"/>
    </source>
</evidence>
<dbReference type="InterPro" id="IPR015414">
    <property type="entry name" value="TMEM64"/>
</dbReference>
<keyword evidence="5 7" id="KW-0472">Membrane</keyword>
<dbReference type="EMBL" id="CAACVS010000564">
    <property type="protein sequence ID" value="VEU43568.1"/>
    <property type="molecule type" value="Genomic_DNA"/>
</dbReference>
<feature type="transmembrane region" description="Helical" evidence="7">
    <location>
        <begin position="258"/>
        <end position="283"/>
    </location>
</feature>
<protein>
    <recommendedName>
        <fullName evidence="8">VTT domain-containing protein</fullName>
    </recommendedName>
</protein>
<feature type="compositionally biased region" description="Low complexity" evidence="6">
    <location>
        <begin position="18"/>
        <end position="38"/>
    </location>
</feature>
<feature type="region of interest" description="Disordered" evidence="6">
    <location>
        <begin position="333"/>
        <end position="356"/>
    </location>
</feature>
<feature type="compositionally biased region" description="Basic and acidic residues" evidence="6">
    <location>
        <begin position="1"/>
        <end position="16"/>
    </location>
</feature>
<dbReference type="InterPro" id="IPR032816">
    <property type="entry name" value="VTT_dom"/>
</dbReference>
<feature type="transmembrane region" description="Helical" evidence="7">
    <location>
        <begin position="229"/>
        <end position="246"/>
    </location>
</feature>
<dbReference type="PANTHER" id="PTHR12677:SF59">
    <property type="entry name" value="GOLGI APPARATUS MEMBRANE PROTEIN TVP38-RELATED"/>
    <property type="match status" value="1"/>
</dbReference>
<feature type="compositionally biased region" description="Polar residues" evidence="6">
    <location>
        <begin position="40"/>
        <end position="49"/>
    </location>
</feature>
<evidence type="ECO:0000313" key="9">
    <source>
        <dbReference type="EMBL" id="VEU43568.1"/>
    </source>
</evidence>
<feature type="compositionally biased region" description="Basic and acidic residues" evidence="6">
    <location>
        <begin position="50"/>
        <end position="62"/>
    </location>
</feature>
<keyword evidence="10" id="KW-1185">Reference proteome</keyword>
<feature type="transmembrane region" description="Helical" evidence="7">
    <location>
        <begin position="303"/>
        <end position="324"/>
    </location>
</feature>
<dbReference type="GO" id="GO:0005886">
    <property type="term" value="C:plasma membrane"/>
    <property type="evidence" value="ECO:0007669"/>
    <property type="project" value="UniProtKB-SubCell"/>
</dbReference>
<evidence type="ECO:0000256" key="4">
    <source>
        <dbReference type="ARBA" id="ARBA00022989"/>
    </source>
</evidence>
<feature type="compositionally biased region" description="Acidic residues" evidence="6">
    <location>
        <begin position="63"/>
        <end position="79"/>
    </location>
</feature>
<feature type="region of interest" description="Disordered" evidence="6">
    <location>
        <begin position="1"/>
        <end position="85"/>
    </location>
</feature>
<reference evidence="9 10" key="1">
    <citation type="submission" date="2019-01" db="EMBL/GenBank/DDBJ databases">
        <authorList>
            <person name="Ferrante I. M."/>
        </authorList>
    </citation>
    <scope>NUCLEOTIDE SEQUENCE [LARGE SCALE GENOMIC DNA]</scope>
    <source>
        <strain evidence="9 10">B856</strain>
    </source>
</reference>
<dbReference type="OrthoDB" id="166803at2759"/>
<keyword evidence="2" id="KW-1003">Cell membrane</keyword>
<keyword evidence="4 7" id="KW-1133">Transmembrane helix</keyword>
<organism evidence="9 10">
    <name type="scientific">Pseudo-nitzschia multistriata</name>
    <dbReference type="NCBI Taxonomy" id="183589"/>
    <lineage>
        <taxon>Eukaryota</taxon>
        <taxon>Sar</taxon>
        <taxon>Stramenopiles</taxon>
        <taxon>Ochrophyta</taxon>
        <taxon>Bacillariophyta</taxon>
        <taxon>Bacillariophyceae</taxon>
        <taxon>Bacillariophycidae</taxon>
        <taxon>Bacillariales</taxon>
        <taxon>Bacillariaceae</taxon>
        <taxon>Pseudo-nitzschia</taxon>
    </lineage>
</organism>
<sequence length="356" mass="38593">MDNKNTNDADTDHKIMMESTSTANIESASSSAEAHPSEPVATSNGIVTKSNDDTHNTIRSGDENDDDEVLQEEDDEEQNDTVPTSRASCYKKTAVGLVLLGLIIFVIADSLTNQHIKTGLLAFLEWIEDHLVVGVLSFVLVYFLATVFFIPGSILTLGAGFVFSSAMDSLWIGVLLGTAAVFVGASLGAIVAFLLGRYLFREAVAVKLTQKYKIFEAIDRALEQNGLKIMVLLRLSPIFPFNALNYSMGITAIRFWDYVLACLGMLPGTIVYVFLGASAGSLAELGGDEDETEEDDDNKTVTIVVIVVGVVFGFLAVGLTSYYAKQELNKVLEEEAEQNDESNNGVDENAEEEISV</sequence>
<feature type="transmembrane region" description="Helical" evidence="7">
    <location>
        <begin position="94"/>
        <end position="111"/>
    </location>
</feature>